<name>A0A143PLY6_LUTPR</name>
<keyword evidence="3 5" id="KW-0697">Rotamase</keyword>
<feature type="signal peptide" evidence="7">
    <location>
        <begin position="1"/>
        <end position="25"/>
    </location>
</feature>
<dbReference type="InterPro" id="IPR001179">
    <property type="entry name" value="PPIase_FKBP_dom"/>
</dbReference>
<gene>
    <name evidence="9" type="primary">fbp_1</name>
    <name evidence="9" type="ORF">LuPra_01994</name>
</gene>
<evidence type="ECO:0000313" key="10">
    <source>
        <dbReference type="Proteomes" id="UP000076079"/>
    </source>
</evidence>
<dbReference type="Proteomes" id="UP000076079">
    <property type="component" value="Chromosome"/>
</dbReference>
<evidence type="ECO:0000256" key="4">
    <source>
        <dbReference type="ARBA" id="ARBA00023235"/>
    </source>
</evidence>
<keyword evidence="10" id="KW-1185">Reference proteome</keyword>
<accession>A0A143PLY6</accession>
<evidence type="ECO:0000259" key="8">
    <source>
        <dbReference type="PROSITE" id="PS50059"/>
    </source>
</evidence>
<dbReference type="AlphaFoldDB" id="A0A143PLY6"/>
<dbReference type="STRING" id="1855912.LuPra_01994"/>
<reference evidence="9 10" key="1">
    <citation type="journal article" date="2016" name="Genome Announc.">
        <title>First Complete Genome Sequence of a Subdivision 6 Acidobacterium Strain.</title>
        <authorList>
            <person name="Huang S."/>
            <person name="Vieira S."/>
            <person name="Bunk B."/>
            <person name="Riedel T."/>
            <person name="Sproer C."/>
            <person name="Overmann J."/>
        </authorList>
    </citation>
    <scope>NUCLEOTIDE SEQUENCE [LARGE SCALE GENOMIC DNA]</scope>
    <source>
        <strain evidence="10">DSM 100886 HEG_-6_39</strain>
    </source>
</reference>
<keyword evidence="7" id="KW-0732">Signal</keyword>
<dbReference type="EC" id="5.2.1.8" evidence="6"/>
<dbReference type="PANTHER" id="PTHR43811">
    <property type="entry name" value="FKBP-TYPE PEPTIDYL-PROLYL CIS-TRANS ISOMERASE FKPA"/>
    <property type="match status" value="1"/>
</dbReference>
<evidence type="ECO:0000313" key="9">
    <source>
        <dbReference type="EMBL" id="AMY08789.1"/>
    </source>
</evidence>
<dbReference type="KEGG" id="abac:LuPra_01994"/>
<evidence type="ECO:0000256" key="2">
    <source>
        <dbReference type="ARBA" id="ARBA00006577"/>
    </source>
</evidence>
<dbReference type="Gene3D" id="3.10.50.40">
    <property type="match status" value="1"/>
</dbReference>
<dbReference type="GO" id="GO:0003755">
    <property type="term" value="F:peptidyl-prolyl cis-trans isomerase activity"/>
    <property type="evidence" value="ECO:0007669"/>
    <property type="project" value="UniProtKB-UniRule"/>
</dbReference>
<feature type="domain" description="PPIase FKBP-type" evidence="8">
    <location>
        <begin position="63"/>
        <end position="159"/>
    </location>
</feature>
<evidence type="ECO:0000256" key="1">
    <source>
        <dbReference type="ARBA" id="ARBA00000971"/>
    </source>
</evidence>
<evidence type="ECO:0000256" key="6">
    <source>
        <dbReference type="RuleBase" id="RU003915"/>
    </source>
</evidence>
<keyword evidence="4 5" id="KW-0413">Isomerase</keyword>
<dbReference type="RefSeq" id="WP_110170598.1">
    <property type="nucleotide sequence ID" value="NZ_CP015136.1"/>
</dbReference>
<protein>
    <recommendedName>
        <fullName evidence="6">Peptidyl-prolyl cis-trans isomerase</fullName>
        <ecNumber evidence="6">5.2.1.8</ecNumber>
    </recommendedName>
</protein>
<organism evidence="9 10">
    <name type="scientific">Luteitalea pratensis</name>
    <dbReference type="NCBI Taxonomy" id="1855912"/>
    <lineage>
        <taxon>Bacteria</taxon>
        <taxon>Pseudomonadati</taxon>
        <taxon>Acidobacteriota</taxon>
        <taxon>Vicinamibacteria</taxon>
        <taxon>Vicinamibacterales</taxon>
        <taxon>Vicinamibacteraceae</taxon>
        <taxon>Luteitalea</taxon>
    </lineage>
</organism>
<dbReference type="PANTHER" id="PTHR43811:SF19">
    <property type="entry name" value="39 KDA FK506-BINDING NUCLEAR PROTEIN"/>
    <property type="match status" value="1"/>
</dbReference>
<dbReference type="InterPro" id="IPR046357">
    <property type="entry name" value="PPIase_dom_sf"/>
</dbReference>
<sequence precursor="true">MILEPTQPSRRALLLGLLTSVTAAACGGSSDTAPTPVNETWVANVPFSTTDLTVGTGDEVVNGLVLSVDYVGWLYSTATSDNKGNPFDTSCPSTCSPLQFTVGAGRLIKGFEQGVVGMKIGGIRRVTIPPDLAYGATGSSPAIPPNATLIFEIRANGVVVTAA</sequence>
<feature type="chain" id="PRO_5007511636" description="Peptidyl-prolyl cis-trans isomerase" evidence="7">
    <location>
        <begin position="26"/>
        <end position="163"/>
    </location>
</feature>
<comment type="similarity">
    <text evidence="2 6">Belongs to the FKBP-type PPIase family.</text>
</comment>
<dbReference type="PROSITE" id="PS50059">
    <property type="entry name" value="FKBP_PPIASE"/>
    <property type="match status" value="1"/>
</dbReference>
<evidence type="ECO:0000256" key="7">
    <source>
        <dbReference type="SAM" id="SignalP"/>
    </source>
</evidence>
<dbReference type="SUPFAM" id="SSF54534">
    <property type="entry name" value="FKBP-like"/>
    <property type="match status" value="1"/>
</dbReference>
<reference evidence="10" key="2">
    <citation type="submission" date="2016-04" db="EMBL/GenBank/DDBJ databases">
        <title>First Complete Genome Sequence of a Subdivision 6 Acidobacterium.</title>
        <authorList>
            <person name="Huang S."/>
            <person name="Vieira S."/>
            <person name="Bunk B."/>
            <person name="Riedel T."/>
            <person name="Sproeer C."/>
            <person name="Overmann J."/>
        </authorList>
    </citation>
    <scope>NUCLEOTIDE SEQUENCE [LARGE SCALE GENOMIC DNA]</scope>
    <source>
        <strain evidence="10">DSM 100886 HEG_-6_39</strain>
    </source>
</reference>
<evidence type="ECO:0000256" key="3">
    <source>
        <dbReference type="ARBA" id="ARBA00023110"/>
    </source>
</evidence>
<dbReference type="Pfam" id="PF00254">
    <property type="entry name" value="FKBP_C"/>
    <property type="match status" value="1"/>
</dbReference>
<proteinExistence type="inferred from homology"/>
<evidence type="ECO:0000256" key="5">
    <source>
        <dbReference type="PROSITE-ProRule" id="PRU00277"/>
    </source>
</evidence>
<dbReference type="OrthoDB" id="280278at2"/>
<dbReference type="EMBL" id="CP015136">
    <property type="protein sequence ID" value="AMY08789.1"/>
    <property type="molecule type" value="Genomic_DNA"/>
</dbReference>
<comment type="catalytic activity">
    <reaction evidence="1 5 6">
        <text>[protein]-peptidylproline (omega=180) = [protein]-peptidylproline (omega=0)</text>
        <dbReference type="Rhea" id="RHEA:16237"/>
        <dbReference type="Rhea" id="RHEA-COMP:10747"/>
        <dbReference type="Rhea" id="RHEA-COMP:10748"/>
        <dbReference type="ChEBI" id="CHEBI:83833"/>
        <dbReference type="ChEBI" id="CHEBI:83834"/>
        <dbReference type="EC" id="5.2.1.8"/>
    </reaction>
</comment>